<keyword evidence="4" id="KW-1185">Reference proteome</keyword>
<evidence type="ECO:0000313" key="4">
    <source>
        <dbReference type="Proteomes" id="UP000282674"/>
    </source>
</evidence>
<comment type="caution">
    <text evidence="3">The sequence shown here is derived from an EMBL/GenBank/DDBJ whole genome shotgun (WGS) entry which is preliminary data.</text>
</comment>
<dbReference type="Pfam" id="PF19809">
    <property type="entry name" value="DUF6292"/>
    <property type="match status" value="1"/>
</dbReference>
<evidence type="ECO:0000259" key="2">
    <source>
        <dbReference type="Pfam" id="PF19809"/>
    </source>
</evidence>
<evidence type="ECO:0000256" key="1">
    <source>
        <dbReference type="SAM" id="MobiDB-lite"/>
    </source>
</evidence>
<name>A0A3M2MDN3_9ACTN</name>
<feature type="domain" description="DUF6292" evidence="2">
    <location>
        <begin position="16"/>
        <end position="99"/>
    </location>
</feature>
<feature type="region of interest" description="Disordered" evidence="1">
    <location>
        <begin position="100"/>
        <end position="128"/>
    </location>
</feature>
<organism evidence="3 4">
    <name type="scientific">Actinomadura harenae</name>
    <dbReference type="NCBI Taxonomy" id="2483351"/>
    <lineage>
        <taxon>Bacteria</taxon>
        <taxon>Bacillati</taxon>
        <taxon>Actinomycetota</taxon>
        <taxon>Actinomycetes</taxon>
        <taxon>Streptosporangiales</taxon>
        <taxon>Thermomonosporaceae</taxon>
        <taxon>Actinomadura</taxon>
    </lineage>
</organism>
<dbReference type="AlphaFoldDB" id="A0A3M2MDN3"/>
<gene>
    <name evidence="3" type="ORF">EBO15_05075</name>
</gene>
<reference evidence="3 4" key="1">
    <citation type="submission" date="2018-10" db="EMBL/GenBank/DDBJ databases">
        <title>Isolation from soil.</title>
        <authorList>
            <person name="Hu J."/>
        </authorList>
    </citation>
    <scope>NUCLEOTIDE SEQUENCE [LARGE SCALE GENOMIC DNA]</scope>
    <source>
        <strain evidence="3 4">NEAU-Ht49</strain>
    </source>
</reference>
<protein>
    <recommendedName>
        <fullName evidence="2">DUF6292 domain-containing protein</fullName>
    </recommendedName>
</protein>
<dbReference type="EMBL" id="RFFG01000006">
    <property type="protein sequence ID" value="RMI46993.1"/>
    <property type="molecule type" value="Genomic_DNA"/>
</dbReference>
<dbReference type="InterPro" id="IPR046259">
    <property type="entry name" value="DUF6292"/>
</dbReference>
<sequence>MVKPHEDVKLDVFRPYLAESVRALEAAGAEPTQAWLDPCGPRDATIVMGAKALVWDEESGWRVGDFVSGEPGERTRLEDVRHLGGGVLIEPSEVAARMAAGTSEPYRRYRSHEDDPEGLDAEVRARYS</sequence>
<dbReference type="Proteomes" id="UP000282674">
    <property type="component" value="Unassembled WGS sequence"/>
</dbReference>
<proteinExistence type="predicted"/>
<accession>A0A3M2MDN3</accession>
<evidence type="ECO:0000313" key="3">
    <source>
        <dbReference type="EMBL" id="RMI46993.1"/>
    </source>
</evidence>